<evidence type="ECO:0000313" key="10">
    <source>
        <dbReference type="EMBL" id="WEW57147.1"/>
    </source>
</evidence>
<protein>
    <recommendedName>
        <fullName evidence="7">Thiamine pyrophosphokinase</fullName>
        <ecNumber evidence="7">2.7.6.2</ecNumber>
    </recommendedName>
</protein>
<evidence type="ECO:0000256" key="3">
    <source>
        <dbReference type="ARBA" id="ARBA00022679"/>
    </source>
</evidence>
<evidence type="ECO:0000259" key="9">
    <source>
        <dbReference type="SMART" id="SM00983"/>
    </source>
</evidence>
<gene>
    <name evidence="10" type="primary">THI80</name>
    <name evidence="10" type="ORF">PRK78_002608</name>
</gene>
<evidence type="ECO:0000256" key="1">
    <source>
        <dbReference type="ARBA" id="ARBA00005078"/>
    </source>
</evidence>
<evidence type="ECO:0000256" key="7">
    <source>
        <dbReference type="PIRNR" id="PIRNR031057"/>
    </source>
</evidence>
<evidence type="ECO:0000313" key="11">
    <source>
        <dbReference type="Proteomes" id="UP001219355"/>
    </source>
</evidence>
<name>A0AAF0IHQ9_9EURO</name>
<dbReference type="InterPro" id="IPR007373">
    <property type="entry name" value="Thiamin_PyroPKinase_B1-bd"/>
</dbReference>
<accession>A0AAF0IHQ9</accession>
<dbReference type="Gene3D" id="3.40.50.10240">
    <property type="entry name" value="Thiamin pyrophosphokinase, catalytic domain"/>
    <property type="match status" value="1"/>
</dbReference>
<evidence type="ECO:0000256" key="6">
    <source>
        <dbReference type="ARBA" id="ARBA00022840"/>
    </source>
</evidence>
<dbReference type="EC" id="2.7.6.2" evidence="7"/>
<dbReference type="EMBL" id="CP120628">
    <property type="protein sequence ID" value="WEW57147.1"/>
    <property type="molecule type" value="Genomic_DNA"/>
</dbReference>
<keyword evidence="6 7" id="KW-0067">ATP-binding</keyword>
<reference evidence="10" key="1">
    <citation type="submission" date="2023-03" db="EMBL/GenBank/DDBJ databases">
        <title>Emydomyces testavorans Genome Sequence.</title>
        <authorList>
            <person name="Hoyer L."/>
        </authorList>
    </citation>
    <scope>NUCLEOTIDE SEQUENCE</scope>
    <source>
        <strain evidence="10">16-2883</strain>
    </source>
</reference>
<dbReference type="SMART" id="SM00983">
    <property type="entry name" value="TPK_B1_binding"/>
    <property type="match status" value="1"/>
</dbReference>
<dbReference type="InterPro" id="IPR007371">
    <property type="entry name" value="TPK_catalytic"/>
</dbReference>
<feature type="region of interest" description="Disordered" evidence="8">
    <location>
        <begin position="127"/>
        <end position="151"/>
    </location>
</feature>
<dbReference type="GO" id="GO:0004788">
    <property type="term" value="F:thiamine diphosphokinase activity"/>
    <property type="evidence" value="ECO:0007669"/>
    <property type="project" value="UniProtKB-UniRule"/>
</dbReference>
<feature type="compositionally biased region" description="Polar residues" evidence="8">
    <location>
        <begin position="214"/>
        <end position="223"/>
    </location>
</feature>
<dbReference type="InterPro" id="IPR016966">
    <property type="entry name" value="Thiamin_pyrophosphokinase_euk"/>
</dbReference>
<dbReference type="GO" id="GO:0005524">
    <property type="term" value="F:ATP binding"/>
    <property type="evidence" value="ECO:0007669"/>
    <property type="project" value="UniProtKB-UniRule"/>
</dbReference>
<dbReference type="Proteomes" id="UP001219355">
    <property type="component" value="Chromosome 2"/>
</dbReference>
<dbReference type="AlphaFoldDB" id="A0AAF0IHQ9"/>
<dbReference type="PIRSF" id="PIRSF031057">
    <property type="entry name" value="Thiamin_pyrophosphokinase"/>
    <property type="match status" value="1"/>
</dbReference>
<evidence type="ECO:0000256" key="2">
    <source>
        <dbReference type="ARBA" id="ARBA00006785"/>
    </source>
</evidence>
<dbReference type="GO" id="GO:0006772">
    <property type="term" value="P:thiamine metabolic process"/>
    <property type="evidence" value="ECO:0007669"/>
    <property type="project" value="InterPro"/>
</dbReference>
<dbReference type="GO" id="GO:0030975">
    <property type="term" value="F:thiamine binding"/>
    <property type="evidence" value="ECO:0007669"/>
    <property type="project" value="UniProtKB-UniRule"/>
</dbReference>
<feature type="domain" description="Thiamin pyrophosphokinase thiamin-binding" evidence="9">
    <location>
        <begin position="232"/>
        <end position="299"/>
    </location>
</feature>
<feature type="region of interest" description="Disordered" evidence="8">
    <location>
        <begin position="214"/>
        <end position="237"/>
    </location>
</feature>
<dbReference type="CDD" id="cd07995">
    <property type="entry name" value="TPK"/>
    <property type="match status" value="1"/>
</dbReference>
<keyword evidence="3 7" id="KW-0808">Transferase</keyword>
<evidence type="ECO:0000256" key="4">
    <source>
        <dbReference type="ARBA" id="ARBA00022741"/>
    </source>
</evidence>
<proteinExistence type="inferred from homology"/>
<keyword evidence="5 7" id="KW-0418">Kinase</keyword>
<dbReference type="InterPro" id="IPR036759">
    <property type="entry name" value="TPK_catalytic_sf"/>
</dbReference>
<comment type="similarity">
    <text evidence="2 7">Belongs to the thiamine pyrophosphokinase family.</text>
</comment>
<dbReference type="InterPro" id="IPR036371">
    <property type="entry name" value="TPK_B1-bd_sf"/>
</dbReference>
<dbReference type="InterPro" id="IPR006282">
    <property type="entry name" value="Thi_PPkinase"/>
</dbReference>
<dbReference type="PANTHER" id="PTHR13622:SF8">
    <property type="entry name" value="THIAMIN PYROPHOSPHOKINASE 1"/>
    <property type="match status" value="1"/>
</dbReference>
<comment type="pathway">
    <text evidence="1 7">Cofactor biosynthesis; thiamine diphosphate biosynthesis; thiamine diphosphate from thiamine: step 1/1.</text>
</comment>
<dbReference type="SUPFAM" id="SSF63999">
    <property type="entry name" value="Thiamin pyrophosphokinase, catalytic domain"/>
    <property type="match status" value="1"/>
</dbReference>
<dbReference type="Pfam" id="PF04263">
    <property type="entry name" value="TPK_catalytic"/>
    <property type="match status" value="1"/>
</dbReference>
<evidence type="ECO:0000256" key="8">
    <source>
        <dbReference type="SAM" id="MobiDB-lite"/>
    </source>
</evidence>
<dbReference type="Pfam" id="PF04265">
    <property type="entry name" value="TPK_B1_binding"/>
    <property type="match status" value="1"/>
</dbReference>
<evidence type="ECO:0000256" key="5">
    <source>
        <dbReference type="ARBA" id="ARBA00022777"/>
    </source>
</evidence>
<dbReference type="SUPFAM" id="SSF63862">
    <property type="entry name" value="Thiamin pyrophosphokinase, substrate-binding domain"/>
    <property type="match status" value="1"/>
</dbReference>
<feature type="compositionally biased region" description="Pro residues" evidence="8">
    <location>
        <begin position="131"/>
        <end position="141"/>
    </location>
</feature>
<organism evidence="10 11">
    <name type="scientific">Emydomyces testavorans</name>
    <dbReference type="NCBI Taxonomy" id="2070801"/>
    <lineage>
        <taxon>Eukaryota</taxon>
        <taxon>Fungi</taxon>
        <taxon>Dikarya</taxon>
        <taxon>Ascomycota</taxon>
        <taxon>Pezizomycotina</taxon>
        <taxon>Eurotiomycetes</taxon>
        <taxon>Eurotiomycetidae</taxon>
        <taxon>Onygenales</taxon>
        <taxon>Nannizziopsiaceae</taxon>
        <taxon>Emydomyces</taxon>
    </lineage>
</organism>
<keyword evidence="11" id="KW-1185">Reference proteome</keyword>
<dbReference type="PANTHER" id="PTHR13622">
    <property type="entry name" value="THIAMIN PYROPHOSPHOKINASE"/>
    <property type="match status" value="1"/>
</dbReference>
<keyword evidence="4 7" id="KW-0547">Nucleotide-binding</keyword>
<dbReference type="GO" id="GO:0009229">
    <property type="term" value="P:thiamine diphosphate biosynthetic process"/>
    <property type="evidence" value="ECO:0007669"/>
    <property type="project" value="UniProtKB-UniRule"/>
</dbReference>
<sequence>MEWNPTKFFRPAPPPNSYALMILNQPINSNTYRILKGHEAHPANSRATACFTICADGGANHFHELMSKQGTESTELPNAIVGDLDSLRPSIRKHYEDLNVTVVQDSDQYSTDFTKCLRYLSSNIQNIIPPSSTPPSEPPPSSAASDVNGDTTEPHLDVIVLGGLGGRVDQAFSQIHHLYTAAQSPPSVAGDLYLISEESITFLLRSGRNSILTPGGSWSSTSKHGGPEFLNGDTSEPDAERRCYLSENVGIIPVGGASVINTKGLEWDVQDWKTEFGGQVSTSNHIRADVVEIRTTVPVLFTVELATWLKFGSRSCEYV</sequence>
<dbReference type="GO" id="GO:0016301">
    <property type="term" value="F:kinase activity"/>
    <property type="evidence" value="ECO:0007669"/>
    <property type="project" value="UniProtKB-UniRule"/>
</dbReference>
<comment type="catalytic activity">
    <reaction evidence="7">
        <text>thiamine + ATP = thiamine diphosphate + AMP + H(+)</text>
        <dbReference type="Rhea" id="RHEA:11576"/>
        <dbReference type="ChEBI" id="CHEBI:15378"/>
        <dbReference type="ChEBI" id="CHEBI:18385"/>
        <dbReference type="ChEBI" id="CHEBI:30616"/>
        <dbReference type="ChEBI" id="CHEBI:58937"/>
        <dbReference type="ChEBI" id="CHEBI:456215"/>
    </reaction>
</comment>